<evidence type="ECO:0000256" key="9">
    <source>
        <dbReference type="ARBA" id="ARBA00022723"/>
    </source>
</evidence>
<dbReference type="SMART" id="SM00458">
    <property type="entry name" value="RICIN"/>
    <property type="match status" value="1"/>
</dbReference>
<dbReference type="CDD" id="cd23439">
    <property type="entry name" value="beta-trefoil_Ricin_GALNT10-like"/>
    <property type="match status" value="1"/>
</dbReference>
<evidence type="ECO:0000256" key="18">
    <source>
        <dbReference type="ARBA" id="ARBA00050905"/>
    </source>
</evidence>
<keyword evidence="16" id="KW-0325">Glycoprotein</keyword>
<feature type="domain" description="Ricin B lectin" evidence="20">
    <location>
        <begin position="22"/>
        <end position="149"/>
    </location>
</feature>
<comment type="subcellular location">
    <subcellularLocation>
        <location evidence="2">Golgi apparatus membrane</location>
        <topology evidence="2">Single-pass type II membrane protein</topology>
    </subcellularLocation>
</comment>
<comment type="cofactor">
    <cofactor evidence="1">
        <name>Mn(2+)</name>
        <dbReference type="ChEBI" id="CHEBI:29035"/>
    </cofactor>
</comment>
<dbReference type="Gene3D" id="2.80.10.50">
    <property type="match status" value="1"/>
</dbReference>
<evidence type="ECO:0000313" key="22">
    <source>
        <dbReference type="WBParaSite" id="L893_g3525.t1"/>
    </source>
</evidence>
<keyword evidence="11" id="KW-0735">Signal-anchor</keyword>
<evidence type="ECO:0000256" key="1">
    <source>
        <dbReference type="ARBA" id="ARBA00001936"/>
    </source>
</evidence>
<evidence type="ECO:0000256" key="19">
    <source>
        <dbReference type="ARBA" id="ARBA00052209"/>
    </source>
</evidence>
<comment type="pathway">
    <text evidence="3">Protein modification; protein glycosylation.</text>
</comment>
<evidence type="ECO:0000256" key="5">
    <source>
        <dbReference type="ARBA" id="ARBA00012644"/>
    </source>
</evidence>
<dbReference type="AlphaFoldDB" id="A0A1I8AAN7"/>
<evidence type="ECO:0000256" key="3">
    <source>
        <dbReference type="ARBA" id="ARBA00004922"/>
    </source>
</evidence>
<dbReference type="GO" id="GO:0046872">
    <property type="term" value="F:metal ion binding"/>
    <property type="evidence" value="ECO:0007669"/>
    <property type="project" value="UniProtKB-KW"/>
</dbReference>
<keyword evidence="12" id="KW-1133">Transmembrane helix</keyword>
<accession>A0A1I8AAN7</accession>
<comment type="similarity">
    <text evidence="4">Belongs to the glycosyltransferase 2 family. GalNAc-T subfamily.</text>
</comment>
<evidence type="ECO:0000259" key="20">
    <source>
        <dbReference type="SMART" id="SM00458"/>
    </source>
</evidence>
<dbReference type="SUPFAM" id="SSF50370">
    <property type="entry name" value="Ricin B-like lectins"/>
    <property type="match status" value="1"/>
</dbReference>
<dbReference type="InterPro" id="IPR000772">
    <property type="entry name" value="Ricin_B_lectin"/>
</dbReference>
<keyword evidence="14" id="KW-0472">Membrane</keyword>
<keyword evidence="15" id="KW-1015">Disulfide bond</keyword>
<dbReference type="PROSITE" id="PS50231">
    <property type="entry name" value="RICIN_B_LECTIN"/>
    <property type="match status" value="1"/>
</dbReference>
<keyword evidence="13" id="KW-0333">Golgi apparatus</keyword>
<keyword evidence="21" id="KW-1185">Reference proteome</keyword>
<sequence length="166" mass="19254">MKEVAFDQDKFYPAVEPPDEANGELKNMAAKKCVDTQFKGGSERFELRKCISEDASGGGEQNLRLSFWQDIRPKTRTMCFDVSTSTVRAPVVLFGCHGMKGNQEFRYRMSTKQLFHPVSNQCMDCDPERGEIFMNPCDHSKLSQKWEWQNLNEDVIRERHHKEVDL</sequence>
<keyword evidence="7" id="KW-0808">Transferase</keyword>
<keyword evidence="17" id="KW-0464">Manganese</keyword>
<comment type="catalytic activity">
    <reaction evidence="18">
        <text>L-threonyl-[protein] + UDP-N-acetyl-alpha-D-galactosamine = a 3-O-[N-acetyl-alpha-D-galactosaminyl]-L-threonyl-[protein] + UDP + H(+)</text>
        <dbReference type="Rhea" id="RHEA:52424"/>
        <dbReference type="Rhea" id="RHEA-COMP:11060"/>
        <dbReference type="Rhea" id="RHEA-COMP:11689"/>
        <dbReference type="ChEBI" id="CHEBI:15378"/>
        <dbReference type="ChEBI" id="CHEBI:30013"/>
        <dbReference type="ChEBI" id="CHEBI:58223"/>
        <dbReference type="ChEBI" id="CHEBI:67138"/>
        <dbReference type="ChEBI" id="CHEBI:87075"/>
        <dbReference type="EC" id="2.4.1.41"/>
    </reaction>
</comment>
<evidence type="ECO:0000256" key="2">
    <source>
        <dbReference type="ARBA" id="ARBA00004323"/>
    </source>
</evidence>
<dbReference type="Pfam" id="PF00652">
    <property type="entry name" value="Ricin_B_lectin"/>
    <property type="match status" value="1"/>
</dbReference>
<reference evidence="22" key="1">
    <citation type="submission" date="2016-11" db="UniProtKB">
        <authorList>
            <consortium name="WormBaseParasite"/>
        </authorList>
    </citation>
    <scope>IDENTIFICATION</scope>
</reference>
<evidence type="ECO:0000256" key="14">
    <source>
        <dbReference type="ARBA" id="ARBA00023136"/>
    </source>
</evidence>
<keyword evidence="9" id="KW-0479">Metal-binding</keyword>
<evidence type="ECO:0000256" key="17">
    <source>
        <dbReference type="ARBA" id="ARBA00023211"/>
    </source>
</evidence>
<keyword evidence="10" id="KW-0430">Lectin</keyword>
<comment type="catalytic activity">
    <reaction evidence="19">
        <text>L-seryl-[protein] + UDP-N-acetyl-alpha-D-galactosamine = a 3-O-[N-acetyl-alpha-D-galactosaminyl]-L-seryl-[protein] + UDP + H(+)</text>
        <dbReference type="Rhea" id="RHEA:23956"/>
        <dbReference type="Rhea" id="RHEA-COMP:9863"/>
        <dbReference type="Rhea" id="RHEA-COMP:12788"/>
        <dbReference type="ChEBI" id="CHEBI:15378"/>
        <dbReference type="ChEBI" id="CHEBI:29999"/>
        <dbReference type="ChEBI" id="CHEBI:53604"/>
        <dbReference type="ChEBI" id="CHEBI:58223"/>
        <dbReference type="ChEBI" id="CHEBI:67138"/>
        <dbReference type="EC" id="2.4.1.41"/>
    </reaction>
</comment>
<dbReference type="GO" id="GO:0030246">
    <property type="term" value="F:carbohydrate binding"/>
    <property type="evidence" value="ECO:0007669"/>
    <property type="project" value="UniProtKB-KW"/>
</dbReference>
<evidence type="ECO:0000313" key="21">
    <source>
        <dbReference type="Proteomes" id="UP000095287"/>
    </source>
</evidence>
<keyword evidence="6" id="KW-0328">Glycosyltransferase</keyword>
<dbReference type="InterPro" id="IPR035992">
    <property type="entry name" value="Ricin_B-like_lectins"/>
</dbReference>
<evidence type="ECO:0000256" key="16">
    <source>
        <dbReference type="ARBA" id="ARBA00023180"/>
    </source>
</evidence>
<evidence type="ECO:0000256" key="13">
    <source>
        <dbReference type="ARBA" id="ARBA00023034"/>
    </source>
</evidence>
<evidence type="ECO:0000256" key="7">
    <source>
        <dbReference type="ARBA" id="ARBA00022679"/>
    </source>
</evidence>
<dbReference type="PANTHER" id="PTHR11675:SF134">
    <property type="entry name" value="N-ACETYLGALACTOSAMINYLTRANSFERASE 4-RELATED"/>
    <property type="match status" value="1"/>
</dbReference>
<dbReference type="Proteomes" id="UP000095287">
    <property type="component" value="Unplaced"/>
</dbReference>
<protein>
    <recommendedName>
        <fullName evidence="5">polypeptide N-acetylgalactosaminyltransferase</fullName>
        <ecNumber evidence="5">2.4.1.41</ecNumber>
    </recommendedName>
</protein>
<evidence type="ECO:0000256" key="12">
    <source>
        <dbReference type="ARBA" id="ARBA00022989"/>
    </source>
</evidence>
<dbReference type="GO" id="GO:0006493">
    <property type="term" value="P:protein O-linked glycosylation"/>
    <property type="evidence" value="ECO:0007669"/>
    <property type="project" value="TreeGrafter"/>
</dbReference>
<organism evidence="21 22">
    <name type="scientific">Steinernema glaseri</name>
    <dbReference type="NCBI Taxonomy" id="37863"/>
    <lineage>
        <taxon>Eukaryota</taxon>
        <taxon>Metazoa</taxon>
        <taxon>Ecdysozoa</taxon>
        <taxon>Nematoda</taxon>
        <taxon>Chromadorea</taxon>
        <taxon>Rhabditida</taxon>
        <taxon>Tylenchina</taxon>
        <taxon>Panagrolaimomorpha</taxon>
        <taxon>Strongyloidoidea</taxon>
        <taxon>Steinernematidae</taxon>
        <taxon>Steinernema</taxon>
    </lineage>
</organism>
<evidence type="ECO:0000256" key="8">
    <source>
        <dbReference type="ARBA" id="ARBA00022692"/>
    </source>
</evidence>
<keyword evidence="8" id="KW-0812">Transmembrane</keyword>
<dbReference type="FunFam" id="2.80.10.50:FF:000011">
    <property type="entry name" value="Polypeptide N-acetylgalactosaminyltransferase"/>
    <property type="match status" value="1"/>
</dbReference>
<evidence type="ECO:0000256" key="10">
    <source>
        <dbReference type="ARBA" id="ARBA00022734"/>
    </source>
</evidence>
<evidence type="ECO:0000256" key="6">
    <source>
        <dbReference type="ARBA" id="ARBA00022676"/>
    </source>
</evidence>
<dbReference type="GO" id="GO:0000139">
    <property type="term" value="C:Golgi membrane"/>
    <property type="evidence" value="ECO:0007669"/>
    <property type="project" value="UniProtKB-SubCell"/>
</dbReference>
<dbReference type="GO" id="GO:0004653">
    <property type="term" value="F:polypeptide N-acetylgalactosaminyltransferase activity"/>
    <property type="evidence" value="ECO:0007669"/>
    <property type="project" value="UniProtKB-EC"/>
</dbReference>
<name>A0A1I8AAN7_9BILA</name>
<evidence type="ECO:0000256" key="11">
    <source>
        <dbReference type="ARBA" id="ARBA00022968"/>
    </source>
</evidence>
<proteinExistence type="inferred from homology"/>
<evidence type="ECO:0000256" key="4">
    <source>
        <dbReference type="ARBA" id="ARBA00005680"/>
    </source>
</evidence>
<dbReference type="PANTHER" id="PTHR11675">
    <property type="entry name" value="N-ACETYLGALACTOSAMINYLTRANSFERASE"/>
    <property type="match status" value="1"/>
</dbReference>
<dbReference type="WBParaSite" id="L893_g3525.t1">
    <property type="protein sequence ID" value="L893_g3525.t1"/>
    <property type="gene ID" value="L893_g3525"/>
</dbReference>
<dbReference type="EC" id="2.4.1.41" evidence="5"/>
<evidence type="ECO:0000256" key="15">
    <source>
        <dbReference type="ARBA" id="ARBA00023157"/>
    </source>
</evidence>